<evidence type="ECO:0000313" key="2">
    <source>
        <dbReference type="Proteomes" id="UP000245626"/>
    </source>
</evidence>
<name>A0ACD0NWW3_9BASI</name>
<sequence>MVVIWCSLTLITFLFLQVIPKTSRDSDESWGCSSFLQAPGPVRSGNHSSTIFTSPESLVAFKAQQIAFINRHHDSSRITRAIIMIHGYERESWNYYDHLNETIQYSADTMDLDVSSVLIVAPQFFSSQDLEDGILSHSVDGQDNELRNNDFCWHGNDWSSGNTLNFCPLNPDQNAGAANVRESTSSFQSIDGILDWILKEGRFPSLQVVVLAGHSLGGQLVHRYSFLGKGAFKAEAVRSDVELHFWIGNAASYLYLSPQRPVDPTILSQCPNYNNYPFGLDGLLESMSPYLAISPTVEELWMAYSRRLVHIAQGTSDHAKGVLGCEAICQGDGHYRRCTNFINYIETFLDDLPRNHTVDYLRGVQHSSLQMLQSPVTMQRLFFDRYSTGLRTDSQAPHGVSDGMTVNFSSLNDRLDTVPESSPTPRFPLSLTQTYPFDPSPTSQSPFLDKGDGDDRESGGNGSFNSNAASESNSGSPSSPAGAESNGLTTKNYCLSSLLNWFDPIVVLSLTLLTVIFSSIFWELRSYQNTWWLT</sequence>
<dbReference type="Proteomes" id="UP000245626">
    <property type="component" value="Unassembled WGS sequence"/>
</dbReference>
<organism evidence="1 2">
    <name type="scientific">Violaceomyces palustris</name>
    <dbReference type="NCBI Taxonomy" id="1673888"/>
    <lineage>
        <taxon>Eukaryota</taxon>
        <taxon>Fungi</taxon>
        <taxon>Dikarya</taxon>
        <taxon>Basidiomycota</taxon>
        <taxon>Ustilaginomycotina</taxon>
        <taxon>Ustilaginomycetes</taxon>
        <taxon>Violaceomycetales</taxon>
        <taxon>Violaceomycetaceae</taxon>
        <taxon>Violaceomyces</taxon>
    </lineage>
</organism>
<gene>
    <name evidence="1" type="ORF">IE53DRAFT_101461</name>
</gene>
<reference evidence="1 2" key="1">
    <citation type="journal article" date="2018" name="Mol. Biol. Evol.">
        <title>Broad Genomic Sampling Reveals a Smut Pathogenic Ancestry of the Fungal Clade Ustilaginomycotina.</title>
        <authorList>
            <person name="Kijpornyongpan T."/>
            <person name="Mondo S.J."/>
            <person name="Barry K."/>
            <person name="Sandor L."/>
            <person name="Lee J."/>
            <person name="Lipzen A."/>
            <person name="Pangilinan J."/>
            <person name="LaButti K."/>
            <person name="Hainaut M."/>
            <person name="Henrissat B."/>
            <person name="Grigoriev I.V."/>
            <person name="Spatafora J.W."/>
            <person name="Aime M.C."/>
        </authorList>
    </citation>
    <scope>NUCLEOTIDE SEQUENCE [LARGE SCALE GENOMIC DNA]</scope>
    <source>
        <strain evidence="1 2">SA 807</strain>
    </source>
</reference>
<dbReference type="EMBL" id="KZ819944">
    <property type="protein sequence ID" value="PWN50320.1"/>
    <property type="molecule type" value="Genomic_DNA"/>
</dbReference>
<accession>A0ACD0NWW3</accession>
<proteinExistence type="predicted"/>
<evidence type="ECO:0000313" key="1">
    <source>
        <dbReference type="EMBL" id="PWN50320.1"/>
    </source>
</evidence>
<protein>
    <submittedName>
        <fullName evidence="1">Uncharacterized protein</fullName>
    </submittedName>
</protein>
<keyword evidence="2" id="KW-1185">Reference proteome</keyword>